<evidence type="ECO:0000256" key="1">
    <source>
        <dbReference type="ARBA" id="ARBA00022737"/>
    </source>
</evidence>
<reference evidence="3" key="1">
    <citation type="submission" date="2023-10" db="EMBL/GenBank/DDBJ databases">
        <title>Genome assemblies of two species of porcelain crab, Petrolisthes cinctipes and Petrolisthes manimaculis (Anomura: Porcellanidae).</title>
        <authorList>
            <person name="Angst P."/>
        </authorList>
    </citation>
    <scope>NUCLEOTIDE SEQUENCE</scope>
    <source>
        <strain evidence="3">PB745_01</strain>
        <tissue evidence="3">Gill</tissue>
    </source>
</reference>
<organism evidence="3 4">
    <name type="scientific">Petrolisthes cinctipes</name>
    <name type="common">Flat porcelain crab</name>
    <dbReference type="NCBI Taxonomy" id="88211"/>
    <lineage>
        <taxon>Eukaryota</taxon>
        <taxon>Metazoa</taxon>
        <taxon>Ecdysozoa</taxon>
        <taxon>Arthropoda</taxon>
        <taxon>Crustacea</taxon>
        <taxon>Multicrustacea</taxon>
        <taxon>Malacostraca</taxon>
        <taxon>Eumalacostraca</taxon>
        <taxon>Eucarida</taxon>
        <taxon>Decapoda</taxon>
        <taxon>Pleocyemata</taxon>
        <taxon>Anomura</taxon>
        <taxon>Galatheoidea</taxon>
        <taxon>Porcellanidae</taxon>
        <taxon>Petrolisthes</taxon>
    </lineage>
</organism>
<feature type="region of interest" description="Disordered" evidence="2">
    <location>
        <begin position="845"/>
        <end position="891"/>
    </location>
</feature>
<sequence length="2213" mass="242843">MASLASITLTTPDAAGSQVTLSNSPDKQEKVTHVDIPVKTNKKSCWLRPCKITSFIRCGFEEAALRYAAKQRWVALFPDTSKASEPAPTTSSDLTKPYMEGRWTNEKVCGGYKKRPTQPVTPIVHHAPLPHQHPAPKPPAPAPHLDHVASRWCEEGDSVVNRIQEMRSQFVPPPTRLSSQTPTPTPPRFSCYASTLAPPPTAMLPYQIRQQYTRGPPVSIPTQEHGGTRPLFRGAQNQGTRMPQQEKEEEDEWVDIEDVSPPHMTYHLYRMSTDGSSLALPITVTPSHIHESGNTALHINPGIDSHQSFSSAPNLNQHGPLSTVSNHNASLTALQHQQQVEMPQKHNISHTKPGYKLRFTNIPQSSIHTKIAASGVVSSIPWDQRKEDIVGEDQDNDVVVVSSSSKDIVVISSDSSPEVDRQENSPQQTSTKTQKSRYKSTKDTDKASNSVLCQVKLLEKTAPAELKTTYENDELPDLDGHTCPPPCKSNTQQPQLQANSCPVVEIKDVNDVANLSGASTIIFEDIEEKNVAPDETSNPNSPINSVSSVILPDLNKPVSSNIRLESHSGSGSHLEFPDFKLLDTSSDEAPSTPKYDNENIKNTVLPQKKQSIRQEGTVVRPLVCDLNPLLGQVSEIKENLDTKGLNSPKQTSIPDATVECSRSENKTNVGNKNHADDESKDSGVIVELEVISEGSNLIKNLETEMNQNEGRDPVVLTQSTETIASVIHEGVIVKKVGELDFLEYNKSEDFNTNSSLCKDGIFNLCSVAGKVPEKIGSDFGTVTENEVRKVHSQPLPSIQKSIPPIVGCGRTSTEQQSDYCEFVDTSRIIFVSDGKLVVAVHVTQNSQDASAHSPDTESASISRSPLFSQDSHSSELSESNSITSRCKNTTENMEEEVTELRVMSSEELPKKRDEVVPGKHSEIINQGNASCEEHECISLDTARLEIDFDKTGMIKSNLCECMSGKDQADCTSDDFVMICVDQNGKVDIIQASPTLPAAHPVSHTSGLDCQTDILMSDTKEAHHVGCQNVEERNTINEDIPSTKQESAKALHFSEITEEGTEDGTNLKISPNHVMIPEFTNETSKPGWLQKYDWIMHELRQEFRIMGERKMKMIDETGSCTEVKNVDIHEPVFEKTEKSDYLAAAGDLKDRDMQVCTNESASFPSCNDNVDKMSTGKESDGTNEALENEFVKTSSSVTVYEKLVKVMTAIGKSQVRQDNTDEEMECGFVSRSDENIVDVGGLSSLDCIDSQSTNKEKCLSGVQESSQMYLTSTVCPLTDSEPCSNIDEHHEQEVTQQNSCTIIPEKYNINDPEIVSCAEKQTMTQGSLKENIIIKEQAKYSINEDHIEQKEVAYFKNDTLIASDKENISRYMTENQTEALQNYTSIPLSSIKVIGSHSDVKQSSFPTQSVPISKFVSRLSKKIEELAPRLKPHTTTPARTSKCPRDFSATLKDFIAKHRMAEGKDRARIGSDVSLLSTAPLDHGTRTELGNNIQAPSHTAFKVISPIQPTESTVSFTRSIQFHSAVLSENLQPSAILQLTDKVASLPSASPPASVQLPCTTLTSTCIQSPTVIQARDNVKSSQRDNTQASNELACSTQPLTSSSEQVIFQSPLRFLIVTPPEPSPITQPSTTTSSIRFSKSPITASSLVSSVDMAAASTDQSPITQVLCRSQEICGNQTLGVHSDQTDHTITQQPVIASTQPLVIVQSPLSTQSSVICKPSPVCTQPAVSAQQSDINQSPVSTQSSVNNQPSVSIQSPVNTQPSVIVQSPVNTQLPASTQPSISTKPSVSTQLPASTQSSVIVQSPVNTQPSIIVQSPVNTQPSVSTQSSLIVQSPVNTQPSVCPQLPASTQSPFSSNNSSPVSDTPILDVEVVEDCDGRKTEGNTSYRESLMDLRTGTSYKEGMSIINRGEDVSGKEGSMKKQTGSYEECDLCDNESDTSGLEDVLCEERDVLEKEGDIKRRGDVSKMQHDTKRRRINMLYEDREEAEKENDIQRREDVSDKENELLSKEDDIERKDVSYKEKDVSDMENDKKKRRDVSYNEQCVSDKGNGSKEKEDVSTEKNEREKREDVSDKDNEGKGESAASSSRKRRRSHSPNHRLLQLSLPGTYIELVNLVSGGGEALVGVLKERGVIGPNTTFTSLKPDHTRSLLAQMIRTLHSVGDSDQLYVKLLRLHGLVKALDLLQHHGLECAIHCLTQFQTTHCVLLGGKLAS</sequence>
<feature type="compositionally biased region" description="Low complexity" evidence="2">
    <location>
        <begin position="868"/>
        <end position="884"/>
    </location>
</feature>
<dbReference type="Pfam" id="PF10511">
    <property type="entry name" value="Cementoin"/>
    <property type="match status" value="1"/>
</dbReference>
<feature type="compositionally biased region" description="Polar residues" evidence="2">
    <location>
        <begin position="856"/>
        <end position="867"/>
    </location>
</feature>
<feature type="compositionally biased region" description="Polar residues" evidence="2">
    <location>
        <begin position="424"/>
        <end position="433"/>
    </location>
</feature>
<evidence type="ECO:0000313" key="3">
    <source>
        <dbReference type="EMBL" id="KAK3876528.1"/>
    </source>
</evidence>
<feature type="region of interest" description="Disordered" evidence="2">
    <location>
        <begin position="409"/>
        <end position="445"/>
    </location>
</feature>
<name>A0AAE1FRJ4_PETCI</name>
<dbReference type="EMBL" id="JAWQEG010001808">
    <property type="protein sequence ID" value="KAK3876528.1"/>
    <property type="molecule type" value="Genomic_DNA"/>
</dbReference>
<feature type="region of interest" description="Disordered" evidence="2">
    <location>
        <begin position="660"/>
        <end position="679"/>
    </location>
</feature>
<feature type="compositionally biased region" description="Basic and acidic residues" evidence="2">
    <location>
        <begin position="2050"/>
        <end position="2080"/>
    </location>
</feature>
<comment type="caution">
    <text evidence="3">The sequence shown here is derived from an EMBL/GenBank/DDBJ whole genome shotgun (WGS) entry which is preliminary data.</text>
</comment>
<keyword evidence="4" id="KW-1185">Reference proteome</keyword>
<proteinExistence type="predicted"/>
<evidence type="ECO:0000313" key="4">
    <source>
        <dbReference type="Proteomes" id="UP001286313"/>
    </source>
</evidence>
<keyword evidence="1" id="KW-0677">Repeat</keyword>
<dbReference type="Proteomes" id="UP001286313">
    <property type="component" value="Unassembled WGS sequence"/>
</dbReference>
<dbReference type="InterPro" id="IPR019541">
    <property type="entry name" value="Trappin_transglut-bd_rpt"/>
</dbReference>
<feature type="compositionally biased region" description="Basic residues" evidence="2">
    <location>
        <begin position="2087"/>
        <end position="2097"/>
    </location>
</feature>
<feature type="region of interest" description="Disordered" evidence="2">
    <location>
        <begin position="467"/>
        <end position="494"/>
    </location>
</feature>
<protein>
    <submittedName>
        <fullName evidence="3">Uncharacterized protein</fullName>
    </submittedName>
</protein>
<feature type="compositionally biased region" description="Basic and acidic residues" evidence="2">
    <location>
        <begin position="1986"/>
        <end position="2032"/>
    </location>
</feature>
<accession>A0AAE1FRJ4</accession>
<feature type="region of interest" description="Disordered" evidence="2">
    <location>
        <begin position="1983"/>
        <end position="2099"/>
    </location>
</feature>
<evidence type="ECO:0000256" key="2">
    <source>
        <dbReference type="SAM" id="MobiDB-lite"/>
    </source>
</evidence>
<feature type="region of interest" description="Disordered" evidence="2">
    <location>
        <begin position="1728"/>
        <end position="1756"/>
    </location>
</feature>
<gene>
    <name evidence="3" type="ORF">Pcinc_018690</name>
</gene>
<feature type="region of interest" description="Disordered" evidence="2">
    <location>
        <begin position="219"/>
        <end position="252"/>
    </location>
</feature>